<protein>
    <recommendedName>
        <fullName evidence="4">HTH merR-type domain-containing protein</fullName>
    </recommendedName>
</protein>
<proteinExistence type="predicted"/>
<reference evidence="2 3" key="1">
    <citation type="submission" date="2018-11" db="EMBL/GenBank/DDBJ databases">
        <title>Phylogenetic determinants of toxin gene distribution in genomes of Brevibacillus laterosporus.</title>
        <authorList>
            <person name="Glare T.R."/>
            <person name="Durrant A."/>
            <person name="Berry C."/>
            <person name="Palma L."/>
            <person name="Ormskirk M."/>
            <person name="Cox M.O."/>
        </authorList>
    </citation>
    <scope>NUCLEOTIDE SEQUENCE [LARGE SCALE GENOMIC DNA]</scope>
    <source>
        <strain evidence="2 3">1821L</strain>
        <plasmid evidence="2 3">p1821L02</plasmid>
    </source>
</reference>
<geneLocation type="plasmid" evidence="2 3">
    <name>p1821L02</name>
</geneLocation>
<keyword evidence="2" id="KW-0614">Plasmid</keyword>
<organism evidence="2 3">
    <name type="scientific">Brevibacillus laterosporus</name>
    <name type="common">Bacillus laterosporus</name>
    <dbReference type="NCBI Taxonomy" id="1465"/>
    <lineage>
        <taxon>Bacteria</taxon>
        <taxon>Bacillati</taxon>
        <taxon>Bacillota</taxon>
        <taxon>Bacilli</taxon>
        <taxon>Bacillales</taxon>
        <taxon>Paenibacillaceae</taxon>
        <taxon>Brevibacillus</taxon>
    </lineage>
</organism>
<dbReference type="OrthoDB" id="2467384at2"/>
<keyword evidence="3" id="KW-1185">Reference proteome</keyword>
<sequence>MEHPVFYFTHQMAKHFNTTTTTMYRWSEALEEQGYKFKLDDRGQRAYRDIDIEAMAMFVELKDVNRMRVDTAARQVVDKFKDRVEMDIELLGKRKANVDLPADPEEFKRLMESMAHTYREVLNQNQILFEELKSTRTELEELKGSLRLLPGDVHSTQQQLSEMREEIKLLPESVHATQHQLSEMRDELSQIGELKQALEEVATASTQNNEAEMRTMIRTVQFDIRMAELEVTNRLKKQAQDEWNRLPEGERYRKKGFFGKEEDLGKRELFVQRYIEDNLANEMAKTKER</sequence>
<keyword evidence="1" id="KW-0175">Coiled coil</keyword>
<dbReference type="AlphaFoldDB" id="A0A518V223"/>
<evidence type="ECO:0000313" key="2">
    <source>
        <dbReference type="EMBL" id="QDX91046.1"/>
    </source>
</evidence>
<feature type="coiled-coil region" evidence="1">
    <location>
        <begin position="181"/>
        <end position="214"/>
    </location>
</feature>
<name>A0A518V223_BRELA</name>
<dbReference type="EMBL" id="CP033462">
    <property type="protein sequence ID" value="QDX91046.1"/>
    <property type="molecule type" value="Genomic_DNA"/>
</dbReference>
<gene>
    <name evidence="2" type="ORF">EEL30_00775</name>
</gene>
<evidence type="ECO:0008006" key="4">
    <source>
        <dbReference type="Google" id="ProtNLM"/>
    </source>
</evidence>
<accession>A0A518V223</accession>
<evidence type="ECO:0000313" key="3">
    <source>
        <dbReference type="Proteomes" id="UP000319432"/>
    </source>
</evidence>
<dbReference type="Proteomes" id="UP000319432">
    <property type="component" value="Plasmid p1821L02"/>
</dbReference>
<evidence type="ECO:0000256" key="1">
    <source>
        <dbReference type="SAM" id="Coils"/>
    </source>
</evidence>